<dbReference type="AlphaFoldDB" id="A0A7I8VSY8"/>
<dbReference type="SUPFAM" id="SSF116846">
    <property type="entry name" value="MIT domain"/>
    <property type="match status" value="1"/>
</dbReference>
<sequence>MADKLSGVQSSAASVLKRAVELDNDKRYSDALVCYQEGLDLLLQVMKIVNEEKKKQYYREKISNYMARAEKLKEMIFHTKANIDEVTHIYIKDDDTGFGYEKIFGKYLTMSVTEVIVEDPYIRNHHQILNFLRFCETIIKSEAKVKVIKLITSYDQNDSNIKEDQQKKLGLIKENLKKYSIELEISFSETLHDREITLNNGWKIKIGRGLNYFKKVGKFDIGTYDYDLRSCLETIIDIYKM</sequence>
<reference evidence="2 3" key="1">
    <citation type="submission" date="2020-08" db="EMBL/GenBank/DDBJ databases">
        <authorList>
            <person name="Hejnol A."/>
        </authorList>
    </citation>
    <scope>NUCLEOTIDE SEQUENCE [LARGE SCALE GENOMIC DNA]</scope>
</reference>
<dbReference type="Gene3D" id="1.20.58.80">
    <property type="entry name" value="Phosphotransferase system, lactose/cellobiose-type IIA subunit"/>
    <property type="match status" value="1"/>
</dbReference>
<organism evidence="2 3">
    <name type="scientific">Dimorphilus gyrociliatus</name>
    <dbReference type="NCBI Taxonomy" id="2664684"/>
    <lineage>
        <taxon>Eukaryota</taxon>
        <taxon>Metazoa</taxon>
        <taxon>Spiralia</taxon>
        <taxon>Lophotrochozoa</taxon>
        <taxon>Annelida</taxon>
        <taxon>Polychaeta</taxon>
        <taxon>Polychaeta incertae sedis</taxon>
        <taxon>Dinophilidae</taxon>
        <taxon>Dimorphilus</taxon>
    </lineage>
</organism>
<dbReference type="InterPro" id="IPR036181">
    <property type="entry name" value="MIT_dom_sf"/>
</dbReference>
<dbReference type="InterPro" id="IPR038113">
    <property type="entry name" value="MITD1_C_sf"/>
</dbReference>
<protein>
    <submittedName>
        <fullName evidence="2">DgyrCDS7988</fullName>
    </submittedName>
</protein>
<name>A0A7I8VSY8_9ANNE</name>
<dbReference type="InterPro" id="IPR007330">
    <property type="entry name" value="MIT_dom"/>
</dbReference>
<keyword evidence="3" id="KW-1185">Reference proteome</keyword>
<gene>
    <name evidence="2" type="ORF">DGYR_LOCUS7626</name>
</gene>
<dbReference type="Pfam" id="PF16565">
    <property type="entry name" value="MIT_C"/>
    <property type="match status" value="1"/>
</dbReference>
<dbReference type="Proteomes" id="UP000549394">
    <property type="component" value="Unassembled WGS sequence"/>
</dbReference>
<evidence type="ECO:0000313" key="2">
    <source>
        <dbReference type="EMBL" id="CAD5119373.1"/>
    </source>
</evidence>
<accession>A0A7I8VSY8</accession>
<evidence type="ECO:0000313" key="3">
    <source>
        <dbReference type="Proteomes" id="UP000549394"/>
    </source>
</evidence>
<dbReference type="Pfam" id="PF04212">
    <property type="entry name" value="MIT"/>
    <property type="match status" value="1"/>
</dbReference>
<dbReference type="SMART" id="SM00745">
    <property type="entry name" value="MIT"/>
    <property type="match status" value="1"/>
</dbReference>
<dbReference type="OrthoDB" id="19553at2759"/>
<dbReference type="InterPro" id="IPR032341">
    <property type="entry name" value="MITD1_C"/>
</dbReference>
<comment type="caution">
    <text evidence="2">The sequence shown here is derived from an EMBL/GenBank/DDBJ whole genome shotgun (WGS) entry which is preliminary data.</text>
</comment>
<dbReference type="EMBL" id="CAJFCJ010000010">
    <property type="protein sequence ID" value="CAD5119373.1"/>
    <property type="molecule type" value="Genomic_DNA"/>
</dbReference>
<evidence type="ECO:0000259" key="1">
    <source>
        <dbReference type="SMART" id="SM00745"/>
    </source>
</evidence>
<dbReference type="PANTHER" id="PTHR21222:SF1">
    <property type="entry name" value="MIT DOMAIN-CONTAINING PROTEIN 1"/>
    <property type="match status" value="1"/>
</dbReference>
<proteinExistence type="predicted"/>
<dbReference type="InterPro" id="IPR052817">
    <property type="entry name" value="MIT_domain_contain_protein1"/>
</dbReference>
<dbReference type="Gene3D" id="3.30.870.30">
    <property type="entry name" value="MITD, C-terminal phospholipase D-like domain"/>
    <property type="match status" value="1"/>
</dbReference>
<dbReference type="PANTHER" id="PTHR21222">
    <property type="entry name" value="MIT DOMAIN-CONTAINING PROTEIN 1"/>
    <property type="match status" value="1"/>
</dbReference>
<feature type="domain" description="MIT" evidence="1">
    <location>
        <begin position="5"/>
        <end position="83"/>
    </location>
</feature>